<evidence type="ECO:0000256" key="10">
    <source>
        <dbReference type="SAM" id="Coils"/>
    </source>
</evidence>
<evidence type="ECO:0000259" key="12">
    <source>
        <dbReference type="Pfam" id="PF26002"/>
    </source>
</evidence>
<evidence type="ECO:0000256" key="2">
    <source>
        <dbReference type="ARBA" id="ARBA00009477"/>
    </source>
</evidence>
<sequence>MAEITPKPSGTLAPFSSWGDTVVTDMRRPGLIALATTALFVLGFGLWAGFAPIAGAVVSQGVVVASGKNQVVQHLEGGIVRSILVHEGDRVEKGDPLLRLDPTEAETQTNRLTKQVVALSARIARLKTVRAGDETLTFSDKLKTMAGESGSEDVLAEQRNEFAARQKLHSQETFILNQRLKALGQKVDGLSAQKKSASDQLATVKDAMARQKTLLEKGLTSRSQYTTLLLSQSQMLGQVGETKSAILSARTNIEKTREELSQLDTKRTEQAVSQIDTLQSQLSDTREKLQAAEDVFRRVVIRAPCDGVVVRMHVNAIGSVVKPADPLVEILPTGRKLIVEAKIRPQDIDKVTVGQEARLRFAGLNNRTTPTVPASVSYVSADRLVDDKTGKRYYVARLQLDGKGKGVLPDGMTLRPGMPVEAYVETGSRTFLDYLTKPIRDSFHRAFRES</sequence>
<dbReference type="NCBIfam" id="TIGR01843">
    <property type="entry name" value="type_I_hlyD"/>
    <property type="match status" value="1"/>
</dbReference>
<feature type="domain" description="AprE-like long alpha-helical hairpin" evidence="11">
    <location>
        <begin position="105"/>
        <end position="295"/>
    </location>
</feature>
<evidence type="ECO:0000313" key="13">
    <source>
        <dbReference type="EMBL" id="TPW27939.1"/>
    </source>
</evidence>
<dbReference type="Pfam" id="PF26002">
    <property type="entry name" value="Beta-barrel_AprE"/>
    <property type="match status" value="1"/>
</dbReference>
<evidence type="ECO:0000256" key="7">
    <source>
        <dbReference type="ARBA" id="ARBA00022989"/>
    </source>
</evidence>
<evidence type="ECO:0000256" key="8">
    <source>
        <dbReference type="ARBA" id="ARBA00023136"/>
    </source>
</evidence>
<organism evidence="13 14">
    <name type="scientific">Pararhizobium mangrovi</name>
    <dbReference type="NCBI Taxonomy" id="2590452"/>
    <lineage>
        <taxon>Bacteria</taxon>
        <taxon>Pseudomonadati</taxon>
        <taxon>Pseudomonadota</taxon>
        <taxon>Alphaproteobacteria</taxon>
        <taxon>Hyphomicrobiales</taxon>
        <taxon>Rhizobiaceae</taxon>
        <taxon>Rhizobium/Agrobacterium group</taxon>
        <taxon>Pararhizobium</taxon>
    </lineage>
</organism>
<feature type="coiled-coil region" evidence="10">
    <location>
        <begin position="246"/>
        <end position="295"/>
    </location>
</feature>
<dbReference type="GO" id="GO:0015031">
    <property type="term" value="P:protein transport"/>
    <property type="evidence" value="ECO:0007669"/>
    <property type="project" value="InterPro"/>
</dbReference>
<keyword evidence="10" id="KW-0175">Coiled coil</keyword>
<evidence type="ECO:0000256" key="1">
    <source>
        <dbReference type="ARBA" id="ARBA00004377"/>
    </source>
</evidence>
<keyword evidence="14" id="KW-1185">Reference proteome</keyword>
<feature type="domain" description="AprE-like beta-barrel" evidence="12">
    <location>
        <begin position="337"/>
        <end position="427"/>
    </location>
</feature>
<keyword evidence="7 9" id="KW-1133">Transmembrane helix</keyword>
<comment type="caution">
    <text evidence="13">The sequence shown here is derived from an EMBL/GenBank/DDBJ whole genome shotgun (WGS) entry which is preliminary data.</text>
</comment>
<gene>
    <name evidence="13" type="ORF">FJU11_10365</name>
</gene>
<comment type="similarity">
    <text evidence="2 9">Belongs to the membrane fusion protein (MFP) (TC 8.A.1) family.</text>
</comment>
<keyword evidence="4 9" id="KW-1003">Cell membrane</keyword>
<keyword evidence="3 9" id="KW-0813">Transport</keyword>
<reference evidence="13 14" key="1">
    <citation type="submission" date="2019-06" db="EMBL/GenBank/DDBJ databases">
        <authorList>
            <person name="Li M."/>
        </authorList>
    </citation>
    <scope>NUCLEOTIDE SEQUENCE [LARGE SCALE GENOMIC DNA]</scope>
    <source>
        <strain evidence="13 14">BGMRC6574</strain>
    </source>
</reference>
<keyword evidence="8 9" id="KW-0472">Membrane</keyword>
<evidence type="ECO:0000256" key="5">
    <source>
        <dbReference type="ARBA" id="ARBA00022519"/>
    </source>
</evidence>
<proteinExistence type="inferred from homology"/>
<dbReference type="AlphaFoldDB" id="A0A506U5S9"/>
<dbReference type="PRINTS" id="PR01490">
    <property type="entry name" value="RTXTOXIND"/>
</dbReference>
<dbReference type="RefSeq" id="WP_141166985.1">
    <property type="nucleotide sequence ID" value="NZ_VHLH01000018.1"/>
</dbReference>
<accession>A0A506U5S9</accession>
<evidence type="ECO:0000256" key="4">
    <source>
        <dbReference type="ARBA" id="ARBA00022475"/>
    </source>
</evidence>
<name>A0A506U5S9_9HYPH</name>
<dbReference type="PANTHER" id="PTHR30386">
    <property type="entry name" value="MEMBRANE FUSION SUBUNIT OF EMRAB-TOLC MULTIDRUG EFFLUX PUMP"/>
    <property type="match status" value="1"/>
</dbReference>
<evidence type="ECO:0000259" key="11">
    <source>
        <dbReference type="Pfam" id="PF25994"/>
    </source>
</evidence>
<evidence type="ECO:0000256" key="3">
    <source>
        <dbReference type="ARBA" id="ARBA00022448"/>
    </source>
</evidence>
<dbReference type="EMBL" id="VHLH01000018">
    <property type="protein sequence ID" value="TPW27939.1"/>
    <property type="molecule type" value="Genomic_DNA"/>
</dbReference>
<dbReference type="InterPro" id="IPR058781">
    <property type="entry name" value="HH_AprE-like"/>
</dbReference>
<dbReference type="GO" id="GO:0005886">
    <property type="term" value="C:plasma membrane"/>
    <property type="evidence" value="ECO:0007669"/>
    <property type="project" value="UniProtKB-SubCell"/>
</dbReference>
<dbReference type="Proteomes" id="UP000320314">
    <property type="component" value="Unassembled WGS sequence"/>
</dbReference>
<dbReference type="PANTHER" id="PTHR30386:SF17">
    <property type="entry name" value="ALKALINE PROTEASE SECRETION PROTEIN APRE"/>
    <property type="match status" value="1"/>
</dbReference>
<evidence type="ECO:0000256" key="9">
    <source>
        <dbReference type="RuleBase" id="RU365093"/>
    </source>
</evidence>
<dbReference type="InterPro" id="IPR050739">
    <property type="entry name" value="MFP"/>
</dbReference>
<dbReference type="Gene3D" id="2.40.30.170">
    <property type="match status" value="1"/>
</dbReference>
<dbReference type="OrthoDB" id="9810980at2"/>
<feature type="transmembrane region" description="Helical" evidence="9">
    <location>
        <begin position="31"/>
        <end position="50"/>
    </location>
</feature>
<comment type="subcellular location">
    <subcellularLocation>
        <location evidence="1 9">Cell inner membrane</location>
        <topology evidence="1 9">Single-pass membrane protein</topology>
    </subcellularLocation>
</comment>
<dbReference type="Gene3D" id="2.40.50.100">
    <property type="match status" value="2"/>
</dbReference>
<evidence type="ECO:0000256" key="6">
    <source>
        <dbReference type="ARBA" id="ARBA00022692"/>
    </source>
</evidence>
<protein>
    <recommendedName>
        <fullName evidence="9">Membrane fusion protein (MFP) family protein</fullName>
    </recommendedName>
</protein>
<dbReference type="Pfam" id="PF25994">
    <property type="entry name" value="HH_AprE"/>
    <property type="match status" value="1"/>
</dbReference>
<keyword evidence="5 9" id="KW-0997">Cell inner membrane</keyword>
<keyword evidence="6 9" id="KW-0812">Transmembrane</keyword>
<dbReference type="InterPro" id="IPR058982">
    <property type="entry name" value="Beta-barrel_AprE"/>
</dbReference>
<evidence type="ECO:0000313" key="14">
    <source>
        <dbReference type="Proteomes" id="UP000320314"/>
    </source>
</evidence>
<dbReference type="InterPro" id="IPR010129">
    <property type="entry name" value="T1SS_HlyD"/>
</dbReference>